<comment type="caution">
    <text evidence="5">The sequence shown here is derived from an EMBL/GenBank/DDBJ whole genome shotgun (WGS) entry which is preliminary data.</text>
</comment>
<protein>
    <submittedName>
        <fullName evidence="5">DeoR family transcriptional regulator</fullName>
    </submittedName>
</protein>
<dbReference type="GO" id="GO:0003700">
    <property type="term" value="F:DNA-binding transcription factor activity"/>
    <property type="evidence" value="ECO:0007669"/>
    <property type="project" value="InterPro"/>
</dbReference>
<feature type="domain" description="HTH deoR-type" evidence="4">
    <location>
        <begin position="5"/>
        <end position="60"/>
    </location>
</feature>
<dbReference type="PROSITE" id="PS00894">
    <property type="entry name" value="HTH_DEOR_1"/>
    <property type="match status" value="1"/>
</dbReference>
<dbReference type="Gene3D" id="3.40.50.1360">
    <property type="match status" value="1"/>
</dbReference>
<evidence type="ECO:0000256" key="1">
    <source>
        <dbReference type="ARBA" id="ARBA00023015"/>
    </source>
</evidence>
<evidence type="ECO:0000313" key="5">
    <source>
        <dbReference type="EMBL" id="GIG47374.1"/>
    </source>
</evidence>
<dbReference type="EMBL" id="BONQ01000083">
    <property type="protein sequence ID" value="GIG47374.1"/>
    <property type="molecule type" value="Genomic_DNA"/>
</dbReference>
<dbReference type="SUPFAM" id="SSF46785">
    <property type="entry name" value="Winged helix' DNA-binding domain"/>
    <property type="match status" value="1"/>
</dbReference>
<evidence type="ECO:0000313" key="6">
    <source>
        <dbReference type="Proteomes" id="UP000660611"/>
    </source>
</evidence>
<organism evidence="5 6">
    <name type="scientific">Dactylosporangium siamense</name>
    <dbReference type="NCBI Taxonomy" id="685454"/>
    <lineage>
        <taxon>Bacteria</taxon>
        <taxon>Bacillati</taxon>
        <taxon>Actinomycetota</taxon>
        <taxon>Actinomycetes</taxon>
        <taxon>Micromonosporales</taxon>
        <taxon>Micromonosporaceae</taxon>
        <taxon>Dactylosporangium</taxon>
    </lineage>
</organism>
<dbReference type="InterPro" id="IPR014036">
    <property type="entry name" value="DeoR-like_C"/>
</dbReference>
<dbReference type="PROSITE" id="PS51000">
    <property type="entry name" value="HTH_DEOR_2"/>
    <property type="match status" value="1"/>
</dbReference>
<dbReference type="PANTHER" id="PTHR30363:SF44">
    <property type="entry name" value="AGA OPERON TRANSCRIPTIONAL REPRESSOR-RELATED"/>
    <property type="match status" value="1"/>
</dbReference>
<keyword evidence="2" id="KW-0238">DNA-binding</keyword>
<dbReference type="AlphaFoldDB" id="A0A919PP03"/>
<dbReference type="InterPro" id="IPR050313">
    <property type="entry name" value="Carb_Metab_HTH_regulators"/>
</dbReference>
<keyword evidence="6" id="KW-1185">Reference proteome</keyword>
<evidence type="ECO:0000256" key="2">
    <source>
        <dbReference type="ARBA" id="ARBA00023125"/>
    </source>
</evidence>
<dbReference type="SMART" id="SM00420">
    <property type="entry name" value="HTH_DEOR"/>
    <property type="match status" value="1"/>
</dbReference>
<dbReference type="SMART" id="SM01134">
    <property type="entry name" value="DeoRC"/>
    <property type="match status" value="1"/>
</dbReference>
<dbReference type="PRINTS" id="PR00037">
    <property type="entry name" value="HTHLACR"/>
</dbReference>
<keyword evidence="3" id="KW-0804">Transcription</keyword>
<accession>A0A919PP03</accession>
<dbReference type="Pfam" id="PF00455">
    <property type="entry name" value="DeoRC"/>
    <property type="match status" value="1"/>
</dbReference>
<dbReference type="InterPro" id="IPR036390">
    <property type="entry name" value="WH_DNA-bd_sf"/>
</dbReference>
<dbReference type="SUPFAM" id="SSF100950">
    <property type="entry name" value="NagB/RpiA/CoA transferase-like"/>
    <property type="match status" value="1"/>
</dbReference>
<dbReference type="Pfam" id="PF08220">
    <property type="entry name" value="HTH_DeoR"/>
    <property type="match status" value="1"/>
</dbReference>
<dbReference type="InterPro" id="IPR018356">
    <property type="entry name" value="Tscrpt_reg_HTH_DeoR_CS"/>
</dbReference>
<dbReference type="Gene3D" id="1.10.10.10">
    <property type="entry name" value="Winged helix-like DNA-binding domain superfamily/Winged helix DNA-binding domain"/>
    <property type="match status" value="1"/>
</dbReference>
<dbReference type="GO" id="GO:0003677">
    <property type="term" value="F:DNA binding"/>
    <property type="evidence" value="ECO:0007669"/>
    <property type="project" value="UniProtKB-KW"/>
</dbReference>
<dbReference type="InterPro" id="IPR036388">
    <property type="entry name" value="WH-like_DNA-bd_sf"/>
</dbReference>
<evidence type="ECO:0000256" key="3">
    <source>
        <dbReference type="ARBA" id="ARBA00023163"/>
    </source>
</evidence>
<name>A0A919PP03_9ACTN</name>
<dbReference type="InterPro" id="IPR001034">
    <property type="entry name" value="DeoR_HTH"/>
</dbReference>
<reference evidence="5" key="1">
    <citation type="submission" date="2021-01" db="EMBL/GenBank/DDBJ databases">
        <title>Whole genome shotgun sequence of Dactylosporangium siamense NBRC 106093.</title>
        <authorList>
            <person name="Komaki H."/>
            <person name="Tamura T."/>
        </authorList>
    </citation>
    <scope>NUCLEOTIDE SEQUENCE</scope>
    <source>
        <strain evidence="5">NBRC 106093</strain>
    </source>
</reference>
<sequence>MSRRRADRVSAILSRVSGDGSIDAGSLAAEFGVSAATIRRDLQTLEDQKLLARTHGGAVAASPSQLELPVRYRTGQHREAKAAIARLAFDLLPHGPLILGLTGGTTTHLLARLLATRVDLTVVTNAVNIAAELALLPRLKLIMTGGVTRTQSYELVGPIADRTLNGLHLQVAVIGVDGVSAAGGLTTHDDIEANTNATMLRRAAHVIVVADGSKIGRNCLATIAPLTSVAVLVTDPTADPLELEAIRLAGVTVVSSHDPEDPGHP</sequence>
<proteinExistence type="predicted"/>
<keyword evidence="1" id="KW-0805">Transcription regulation</keyword>
<evidence type="ECO:0000259" key="4">
    <source>
        <dbReference type="PROSITE" id="PS51000"/>
    </source>
</evidence>
<dbReference type="Proteomes" id="UP000660611">
    <property type="component" value="Unassembled WGS sequence"/>
</dbReference>
<dbReference type="InterPro" id="IPR037171">
    <property type="entry name" value="NagB/RpiA_transferase-like"/>
</dbReference>
<gene>
    <name evidence="5" type="primary">agaR</name>
    <name evidence="5" type="ORF">Dsi01nite_054150</name>
</gene>
<dbReference type="RefSeq" id="WP_239136203.1">
    <property type="nucleotide sequence ID" value="NZ_BAAAVW010000018.1"/>
</dbReference>
<dbReference type="PANTHER" id="PTHR30363">
    <property type="entry name" value="HTH-TYPE TRANSCRIPTIONAL REGULATOR SRLR-RELATED"/>
    <property type="match status" value="1"/>
</dbReference>